<evidence type="ECO:0000313" key="4">
    <source>
        <dbReference type="Proteomes" id="UP000216361"/>
    </source>
</evidence>
<dbReference type="PANTHER" id="PTHR31438:SF1">
    <property type="entry name" value="LYSINE N-ACYLTRANSFERASE C17G9.06C-RELATED"/>
    <property type="match status" value="1"/>
</dbReference>
<dbReference type="Gene3D" id="3.40.630.30">
    <property type="match status" value="1"/>
</dbReference>
<feature type="domain" description="Acyltransferase MbtK/IucB-like conserved" evidence="2">
    <location>
        <begin position="135"/>
        <end position="182"/>
    </location>
</feature>
<proteinExistence type="predicted"/>
<gene>
    <name evidence="3" type="ORF">CHR90_16250</name>
</gene>
<dbReference type="GO" id="GO:0016410">
    <property type="term" value="F:N-acyltransferase activity"/>
    <property type="evidence" value="ECO:0007669"/>
    <property type="project" value="TreeGrafter"/>
</dbReference>
<accession>A0A255XKI6</accession>
<evidence type="ECO:0000313" key="3">
    <source>
        <dbReference type="EMBL" id="OYQ17496.1"/>
    </source>
</evidence>
<name>A0A255XKI6_9PROT</name>
<dbReference type="Pfam" id="PF13523">
    <property type="entry name" value="Acetyltransf_8"/>
    <property type="match status" value="1"/>
</dbReference>
<organism evidence="3 4">
    <name type="scientific">Elstera cyanobacteriorum</name>
    <dbReference type="NCBI Taxonomy" id="2022747"/>
    <lineage>
        <taxon>Bacteria</taxon>
        <taxon>Pseudomonadati</taxon>
        <taxon>Pseudomonadota</taxon>
        <taxon>Alphaproteobacteria</taxon>
        <taxon>Rhodospirillales</taxon>
        <taxon>Rhodospirillaceae</taxon>
        <taxon>Elstera</taxon>
    </lineage>
</organism>
<dbReference type="EMBL" id="NOXS01000034">
    <property type="protein sequence ID" value="OYQ17496.1"/>
    <property type="molecule type" value="Genomic_DNA"/>
</dbReference>
<protein>
    <recommendedName>
        <fullName evidence="2">Acyltransferase MbtK/IucB-like conserved domain-containing protein</fullName>
    </recommendedName>
</protein>
<dbReference type="GO" id="GO:0019290">
    <property type="term" value="P:siderophore biosynthetic process"/>
    <property type="evidence" value="ECO:0007669"/>
    <property type="project" value="InterPro"/>
</dbReference>
<dbReference type="InterPro" id="IPR016181">
    <property type="entry name" value="Acyl_CoA_acyltransferase"/>
</dbReference>
<reference evidence="3 4" key="1">
    <citation type="submission" date="2017-07" db="EMBL/GenBank/DDBJ databases">
        <title>Elstera cyanobacteriorum sp. nov., a novel bacterium isolated from cyanobacterial aggregates in a eutrophic lake.</title>
        <authorList>
            <person name="Cai H."/>
        </authorList>
    </citation>
    <scope>NUCLEOTIDE SEQUENCE [LARGE SCALE GENOMIC DNA]</scope>
    <source>
        <strain evidence="3 4">TH019</strain>
    </source>
</reference>
<dbReference type="SMART" id="SM01006">
    <property type="entry name" value="AlcB"/>
    <property type="match status" value="1"/>
</dbReference>
<comment type="pathway">
    <text evidence="1">Siderophore biosynthesis.</text>
</comment>
<comment type="caution">
    <text evidence="3">The sequence shown here is derived from an EMBL/GenBank/DDBJ whole genome shotgun (WGS) entry which is preliminary data.</text>
</comment>
<dbReference type="AlphaFoldDB" id="A0A255XKI6"/>
<dbReference type="RefSeq" id="WP_094410154.1">
    <property type="nucleotide sequence ID" value="NZ_BMJZ01000005.1"/>
</dbReference>
<dbReference type="InterPro" id="IPR019432">
    <property type="entry name" value="Acyltransferase_MbtK/IucB-like"/>
</dbReference>
<evidence type="ECO:0000259" key="2">
    <source>
        <dbReference type="SMART" id="SM01006"/>
    </source>
</evidence>
<evidence type="ECO:0000256" key="1">
    <source>
        <dbReference type="ARBA" id="ARBA00004924"/>
    </source>
</evidence>
<dbReference type="OrthoDB" id="9087497at2"/>
<dbReference type="PANTHER" id="PTHR31438">
    <property type="entry name" value="LYSINE N-ACYLTRANSFERASE C17G9.06C-RELATED"/>
    <property type="match status" value="1"/>
</dbReference>
<dbReference type="Proteomes" id="UP000216361">
    <property type="component" value="Unassembled WGS sequence"/>
</dbReference>
<sequence length="304" mass="34304">MSVDVLPRPPASAAATPLASDATNLSALVAAVTADFLRQPETTRLWLDGSHCDRAAELIGLGLVHGLAPHPDSGELLPWIDRRGFHEWPGSALTQPRGPFPYLPTEAGHPLRPRQPVGDVYRRYDPAAEGLFSLRVIDKTADLDLFHFWMNQGRVAFFWELAKPKEELAEYLAKLEADPHAYGLIGCIDGEPSAYFEAYWGMEDRLGPHYDAHPYDHGWHALIGNTAHLGRVRTLAWFRTITHYLFLEDPRTERVVGEPRASHVKMLRYAADCAFDKVKEFDFPHKRAALMVCQRRRFFAEVAL</sequence>
<dbReference type="SUPFAM" id="SSF55729">
    <property type="entry name" value="Acyl-CoA N-acyltransferases (Nat)"/>
    <property type="match status" value="1"/>
</dbReference>
<keyword evidence="4" id="KW-1185">Reference proteome</keyword>